<accession>A0A248VJW2</accession>
<reference evidence="8 9" key="1">
    <citation type="submission" date="2017-08" db="EMBL/GenBank/DDBJ databases">
        <title>Identification and genetic characteristics of simultaneous BTEX- and naphthalene-degrading Paraburkholderia sp. BN5 isolated from petroleum-contaminated soil.</title>
        <authorList>
            <person name="Lee Y."/>
            <person name="Jeon C.O."/>
        </authorList>
    </citation>
    <scope>NUCLEOTIDE SEQUENCE [LARGE SCALE GENOMIC DNA]</scope>
    <source>
        <strain evidence="8 9">BN5</strain>
    </source>
</reference>
<dbReference type="EMBL" id="CP022989">
    <property type="protein sequence ID" value="ASV99306.1"/>
    <property type="molecule type" value="Genomic_DNA"/>
</dbReference>
<dbReference type="Gene3D" id="3.90.210.10">
    <property type="entry name" value="Heat-Labile Enterotoxin, subunit A"/>
    <property type="match status" value="1"/>
</dbReference>
<dbReference type="GO" id="GO:0005615">
    <property type="term" value="C:extracellular space"/>
    <property type="evidence" value="ECO:0007669"/>
    <property type="project" value="InterPro"/>
</dbReference>
<dbReference type="RefSeq" id="WP_095419323.1">
    <property type="nucleotide sequence ID" value="NZ_CP022989.1"/>
</dbReference>
<evidence type="ECO:0000256" key="6">
    <source>
        <dbReference type="ARBA" id="ARBA00023157"/>
    </source>
</evidence>
<keyword evidence="9" id="KW-1185">Reference proteome</keyword>
<dbReference type="SUPFAM" id="SSF56399">
    <property type="entry name" value="ADP-ribosylation"/>
    <property type="match status" value="1"/>
</dbReference>
<keyword evidence="6" id="KW-1015">Disulfide bond</keyword>
<dbReference type="KEGG" id="parb:CJU94_14815"/>
<evidence type="ECO:0000256" key="3">
    <source>
        <dbReference type="ARBA" id="ARBA00022729"/>
    </source>
</evidence>
<keyword evidence="3" id="KW-0732">Signal</keyword>
<proteinExistence type="inferred from homology"/>
<dbReference type="Pfam" id="PF01375">
    <property type="entry name" value="Enterotoxin_a"/>
    <property type="match status" value="1"/>
</dbReference>
<keyword evidence="5" id="KW-0843">Virulence</keyword>
<evidence type="ECO:0000313" key="8">
    <source>
        <dbReference type="EMBL" id="ASV99306.1"/>
    </source>
</evidence>
<sequence>MEISRTHAPAYVAEMRDPPNRNSPRADTVRRSQKRPSARVASQPRLAGTDPAPASTLSRIRRGGVLGTCGAQSEFRECRGGDALKETAESYQRFDQYDRRRTRGASGRGTCDGLVREAMRRIDRSDPLDPADGGNTPDLRSAVNRISIDADSRSAASRDMFDRIDLFQENGSALALRRYAQGRVDTFDETQDRAQRIATLMSRIHDGMQPGDIAHLRFDRLSTRDGSRHGGHAMLLEREADGRYTLFDPNNGAFVYRNEEAMTHALTGYLNSAYNERGFGLVPHSIEIHRAPQPRGRVAAPPQPLVPPAPSPEPYRSRLYAATARERNTSAQDLRSTTTSGPGAIADAGTGMAVDALVNVASGHVANLAGASADLGERLRNPPTRQAAIDEIHGLQAANRYSVVSTVPNHIRHEGQSNIRNAAQLADDLDQHFGHPYVRDNSLRGYDDDFVEIRFTSRANPADDGTTRARGSVACGDPAVIVQRINPSANYLNDAYQIYDPTAGVFSYRNFADMSSAISSRYGSEYPEEGDTDHASTTWFANLKRSRPVHGASQAEFVVAAESPINNVTLADIAEAHHVAVPPLTLPPEPDMGRLGMPREEVRKRSADTPQASPHTVLFRPSTVTPEALKAQGGFSMESTPLKDVSLAMHNFDVGADPSAVDSAGYLGTFERGSVARERLASGSNDGYIYRVAPTPNMVDVDGSLGAGARDPQTHEQAAMGRIDYTQIVGWQRMQDGRLQPFVANPDYRWDIYNQTRTAGAQPQLARYPVDSPVWNDKRHSPFMSRVSYDGKPAVPRPDQDPNRTQAEFYDHARSQVEYLAGRQARRLDYRGPLTLWGYGDARWQTKLYAGDKGDVYFDYSRRADVPGNTTQFVMGDDGRFHLAGDNNRVLRVDNSGYLYTGAAPSARTNRNGVFEYDGKHLIHAEDRKFLSVGKYSFYPYVTRENLGSRSEWGMTGFDGKPVTPPPINMHTFWSSTAGNRFQLYEFAKNPDSALPPGTTRFVTQVPGIERWDNLLDYVRKWTAKGVGKTAKWLADENAALLFKDGYCVVADGPSQLEARRLDGKLVWRVTIDPATHKARAQRLRALKSNYRIPGLTWSRISADEARNRQLQRMLKSHYDLRG</sequence>
<evidence type="ECO:0000256" key="1">
    <source>
        <dbReference type="ARBA" id="ARBA00009092"/>
    </source>
</evidence>
<dbReference type="GO" id="GO:0090729">
    <property type="term" value="F:toxin activity"/>
    <property type="evidence" value="ECO:0007669"/>
    <property type="project" value="UniProtKB-KW"/>
</dbReference>
<name>A0A248VJW2_9BURK</name>
<gene>
    <name evidence="8" type="ORF">CJU94_14815</name>
</gene>
<evidence type="ECO:0000256" key="5">
    <source>
        <dbReference type="ARBA" id="ARBA00023026"/>
    </source>
</evidence>
<evidence type="ECO:0000313" key="9">
    <source>
        <dbReference type="Proteomes" id="UP000215158"/>
    </source>
</evidence>
<evidence type="ECO:0000256" key="2">
    <source>
        <dbReference type="ARBA" id="ARBA00022656"/>
    </source>
</evidence>
<dbReference type="Proteomes" id="UP000215158">
    <property type="component" value="Chromosome 1"/>
</dbReference>
<keyword evidence="2" id="KW-0800">Toxin</keyword>
<comment type="similarity">
    <text evidence="1">Belongs to the enterotoxin A family.</text>
</comment>
<dbReference type="InterPro" id="IPR001144">
    <property type="entry name" value="Enterotoxin_A"/>
</dbReference>
<dbReference type="AlphaFoldDB" id="A0A248VJW2"/>
<evidence type="ECO:0000256" key="7">
    <source>
        <dbReference type="SAM" id="MobiDB-lite"/>
    </source>
</evidence>
<keyword evidence="4" id="KW-0260">Enterotoxin</keyword>
<feature type="region of interest" description="Disordered" evidence="7">
    <location>
        <begin position="1"/>
        <end position="56"/>
    </location>
</feature>
<protein>
    <submittedName>
        <fullName evidence="8">Heat-labile enterotoxin subunit alpha</fullName>
    </submittedName>
</protein>
<evidence type="ECO:0000256" key="4">
    <source>
        <dbReference type="ARBA" id="ARBA00022861"/>
    </source>
</evidence>
<organism evidence="8 9">
    <name type="scientific">Paraburkholderia aromaticivorans</name>
    <dbReference type="NCBI Taxonomy" id="2026199"/>
    <lineage>
        <taxon>Bacteria</taxon>
        <taxon>Pseudomonadati</taxon>
        <taxon>Pseudomonadota</taxon>
        <taxon>Betaproteobacteria</taxon>
        <taxon>Burkholderiales</taxon>
        <taxon>Burkholderiaceae</taxon>
        <taxon>Paraburkholderia</taxon>
    </lineage>
</organism>
<dbReference type="OrthoDB" id="8998393at2"/>